<sequence length="1108" mass="122562">MQNLAINDSPRKRKRSLTPNPLTGEKKMGSTDAPPPNVDEVFTQHSQDTAQQQIYAKRKEFLLREEEGSAWDRPARESASEAENRAAQLVWEIREDERDNLFGNKASEAIPGPETLDMGGQFLTNKKRIETKSRLFRIAQQMPKGCHLHLHFNAELQPAGLIEWARYLPDTMFIRSTQPLLGPKDDDVTEIVFNVMPADTPTSDIFSSDYNPEFKAPGSRPWMSWKTFREEFPRRRNGLDAETWVRKKMVLQEDEVYGMKQTVNGIWARFNQATRAFKGLLNYDDAYRRYIGEAIDSMIRERVMYAELRPMLMDKFIPSTDGQRRYDLRAQMDIILEEVAKKKQELKNRNELDKFPFGIKIIYCTPRSIPKQKMRSEMQDCINLKLQYPDLICGFDLVGAEDRPNHIGFYKDELLAFVETCKSLKIDIPFMFHAGETLLDTGGSKDPQNSNLYDSVLLNAKRIGHGYSLPRHPLLMEKFKEKKICIELCPISNELLHLCRNVKEHTFPQLLAAGIPCTVNSDNPSLFRGDCRNSSSLSHEFYQVMVGSPTMSVHGWRQLAEWSITFSCLSDMEKEEARRIFKREWEGFAVGSLTITGTRRFASNIPTLTATDNGGSMINCATGTCYTGLDGFIGCCSVSSCRARTTCIDYNPTSIRDNCEINTGGCIRCSNKERPYCVKITNIQENQYIMYCGATAITETISYENRLAHPERYPDESWPGSTDTVGPEPVTASPSSRRVATSMVEITVTAPPPPSTLEGDLTTANMPEVSESSGSPEGPSTVLVTSLESFGSSTSSDGMTAGGGLNVDITSGNFLSSLSAPTRTSGSPSASSDDSDEGSSLSTGAITGIAVAGAAGLAFAVLSVWYLLFYKRGKRKDSQDSGSDEKSTPGYTPLVPGSNGSEGGPSELESSELKQGPWSPSSLNRHPASPELDSTPIHSQQVLPEVAQDQFAQPSGSAQSLSNIDSLHPPSLTPAIKVQHASAPSHAELPADNSPRTTQSLDFPLPPRSNNFSKPLRHPHSSASMINNATYNPNNFKTTNLIPYSFDDSEMSPRSAGPTYMTAEEAMGGGGTGFWVRERSNSLRSKEAERPTGGAIVVEPLHVKRPVD</sequence>
<reference evidence="1" key="1">
    <citation type="submission" date="2022-10" db="EMBL/GenBank/DDBJ databases">
        <title>Culturing micro-colonial fungi from biological soil crusts in the Mojave desert and describing Neophaeococcomyces mojavensis, and introducing the new genera and species Taxawa tesnikishii.</title>
        <authorList>
            <person name="Kurbessoian T."/>
            <person name="Stajich J.E."/>
        </authorList>
    </citation>
    <scope>NUCLEOTIDE SEQUENCE</scope>
    <source>
        <strain evidence="1">JES_115</strain>
    </source>
</reference>
<protein>
    <submittedName>
        <fullName evidence="1">Uncharacterized protein</fullName>
    </submittedName>
</protein>
<dbReference type="Proteomes" id="UP001172680">
    <property type="component" value="Unassembled WGS sequence"/>
</dbReference>
<gene>
    <name evidence="1" type="ORF">H2199_007314</name>
</gene>
<evidence type="ECO:0000313" key="2">
    <source>
        <dbReference type="Proteomes" id="UP001172680"/>
    </source>
</evidence>
<evidence type="ECO:0000313" key="1">
    <source>
        <dbReference type="EMBL" id="KAJ9637820.1"/>
    </source>
</evidence>
<dbReference type="EMBL" id="JAPDRP010000022">
    <property type="protein sequence ID" value="KAJ9637820.1"/>
    <property type="molecule type" value="Genomic_DNA"/>
</dbReference>
<keyword evidence="2" id="KW-1185">Reference proteome</keyword>
<comment type="caution">
    <text evidence="1">The sequence shown here is derived from an EMBL/GenBank/DDBJ whole genome shotgun (WGS) entry which is preliminary data.</text>
</comment>
<organism evidence="1 2">
    <name type="scientific">Coniosporium tulheliwenetii</name>
    <dbReference type="NCBI Taxonomy" id="3383036"/>
    <lineage>
        <taxon>Eukaryota</taxon>
        <taxon>Fungi</taxon>
        <taxon>Dikarya</taxon>
        <taxon>Ascomycota</taxon>
        <taxon>Pezizomycotina</taxon>
        <taxon>Dothideomycetes</taxon>
        <taxon>Dothideomycetes incertae sedis</taxon>
        <taxon>Coniosporium</taxon>
    </lineage>
</organism>
<accession>A0ACC2YRC4</accession>
<proteinExistence type="predicted"/>
<name>A0ACC2YRC4_9PEZI</name>